<sequence>MVGSPEEAVAIQAALATVLDVVGGDRDYPMRNGFGVRRYLEVRLPQERTVRATST</sequence>
<proteinExistence type="predicted"/>
<evidence type="ECO:0000313" key="1">
    <source>
        <dbReference type="EMBL" id="SDY61960.1"/>
    </source>
</evidence>
<dbReference type="RefSeq" id="WP_177226720.1">
    <property type="nucleotide sequence ID" value="NZ_FNOK01000031.1"/>
</dbReference>
<keyword evidence="2" id="KW-1185">Reference proteome</keyword>
<reference evidence="2" key="1">
    <citation type="submission" date="2016-10" db="EMBL/GenBank/DDBJ databases">
        <authorList>
            <person name="Varghese N."/>
            <person name="Submissions S."/>
        </authorList>
    </citation>
    <scope>NUCLEOTIDE SEQUENCE [LARGE SCALE GENOMIC DNA]</scope>
    <source>
        <strain evidence="2">CGMCC 4.3530</strain>
    </source>
</reference>
<protein>
    <submittedName>
        <fullName evidence="1">Uncharacterized protein</fullName>
    </submittedName>
</protein>
<dbReference type="AlphaFoldDB" id="A0A1H3LCB8"/>
<accession>A0A1H3LCB8</accession>
<evidence type="ECO:0000313" key="2">
    <source>
        <dbReference type="Proteomes" id="UP000199529"/>
    </source>
</evidence>
<dbReference type="Proteomes" id="UP000199529">
    <property type="component" value="Unassembled WGS sequence"/>
</dbReference>
<dbReference type="EMBL" id="FNOK01000031">
    <property type="protein sequence ID" value="SDY61960.1"/>
    <property type="molecule type" value="Genomic_DNA"/>
</dbReference>
<name>A0A1H3LCB8_9PSEU</name>
<organism evidence="1 2">
    <name type="scientific">Saccharopolyspora shandongensis</name>
    <dbReference type="NCBI Taxonomy" id="418495"/>
    <lineage>
        <taxon>Bacteria</taxon>
        <taxon>Bacillati</taxon>
        <taxon>Actinomycetota</taxon>
        <taxon>Actinomycetes</taxon>
        <taxon>Pseudonocardiales</taxon>
        <taxon>Pseudonocardiaceae</taxon>
        <taxon>Saccharopolyspora</taxon>
    </lineage>
</organism>
<gene>
    <name evidence="1" type="ORF">SAMN05216215_10316</name>
</gene>
<dbReference type="STRING" id="418495.SAMN05216215_10316"/>